<evidence type="ECO:0000259" key="11">
    <source>
        <dbReference type="PROSITE" id="PS51192"/>
    </source>
</evidence>
<feature type="compositionally biased region" description="Basic and acidic residues" evidence="10">
    <location>
        <begin position="461"/>
        <end position="476"/>
    </location>
</feature>
<dbReference type="RefSeq" id="WP_311364080.1">
    <property type="nucleotide sequence ID" value="NZ_JAVRIC010000005.1"/>
</dbReference>
<name>A0ABU2WFN5_9GAMM</name>
<dbReference type="HAMAP" id="MF_00964">
    <property type="entry name" value="DEAD_helicase_DeaD"/>
    <property type="match status" value="1"/>
</dbReference>
<evidence type="ECO:0000259" key="12">
    <source>
        <dbReference type="PROSITE" id="PS51194"/>
    </source>
</evidence>
<comment type="catalytic activity">
    <reaction evidence="8">
        <text>ATP + H2O = ADP + phosphate + H(+)</text>
        <dbReference type="Rhea" id="RHEA:13065"/>
        <dbReference type="ChEBI" id="CHEBI:15377"/>
        <dbReference type="ChEBI" id="CHEBI:15378"/>
        <dbReference type="ChEBI" id="CHEBI:30616"/>
        <dbReference type="ChEBI" id="CHEBI:43474"/>
        <dbReference type="ChEBI" id="CHEBI:456216"/>
        <dbReference type="EC" id="3.6.4.13"/>
    </reaction>
</comment>
<dbReference type="InterPro" id="IPR012677">
    <property type="entry name" value="Nucleotide-bd_a/b_plait_sf"/>
</dbReference>
<dbReference type="PROSITE" id="PS51195">
    <property type="entry name" value="Q_MOTIF"/>
    <property type="match status" value="1"/>
</dbReference>
<evidence type="ECO:0000313" key="15">
    <source>
        <dbReference type="Proteomes" id="UP001254608"/>
    </source>
</evidence>
<feature type="compositionally biased region" description="Basic and acidic residues" evidence="10">
    <location>
        <begin position="512"/>
        <end position="541"/>
    </location>
</feature>
<feature type="short sequence motif" description="Q motif" evidence="9">
    <location>
        <begin position="17"/>
        <end position="45"/>
    </location>
</feature>
<dbReference type="InterPro" id="IPR027417">
    <property type="entry name" value="P-loop_NTPase"/>
</dbReference>
<dbReference type="Proteomes" id="UP001254608">
    <property type="component" value="Unassembled WGS sequence"/>
</dbReference>
<feature type="compositionally biased region" description="Low complexity" evidence="10">
    <location>
        <begin position="477"/>
        <end position="489"/>
    </location>
</feature>
<dbReference type="Pfam" id="PF03880">
    <property type="entry name" value="DbpA"/>
    <property type="match status" value="1"/>
</dbReference>
<gene>
    <name evidence="8" type="primary">deaD</name>
    <name evidence="8" type="synonym">csdA</name>
    <name evidence="14" type="ORF">RM530_04830</name>
</gene>
<feature type="domain" description="Helicase ATP-binding" evidence="11">
    <location>
        <begin position="48"/>
        <end position="219"/>
    </location>
</feature>
<feature type="region of interest" description="Disordered" evidence="10">
    <location>
        <begin position="452"/>
        <end position="541"/>
    </location>
</feature>
<feature type="region of interest" description="Disordered" evidence="10">
    <location>
        <begin position="614"/>
        <end position="656"/>
    </location>
</feature>
<evidence type="ECO:0000259" key="13">
    <source>
        <dbReference type="PROSITE" id="PS51195"/>
    </source>
</evidence>
<evidence type="ECO:0000256" key="2">
    <source>
        <dbReference type="ARBA" id="ARBA00022741"/>
    </source>
</evidence>
<sequence length="656" mass="71318">MPPTPPPPSDAAAEPALRFSDLALAESLIAGLAAIGYETPSPIQARTIPPLLEGRDLLGQAQTGTGKTAAFALPILTMLDLSLAAPQALVLAPTRELAIQVAEAFQKYAGNMPGFHVVPIYGGQSYTPQLKALKRGAQVVVGTPGRVVDHIKRGTLRLDKLKHLVLDEADEMLRMGFIDDVEWVLEQIPKPRQIALFSATMPSVIRRVAQTHLNSPVEVTIAAKTTTGANIRQRYWLVSGLHKLDALTRFLETEDFDGMIVFSRTKAMTVELAEKLEARGYSARALNGDMQQAERERTVSRFKDGQIDILVATDIAARGLDVERISHVLNYDIPTDTESYVHRIGRTGRAGRKGEAILFVAPRERHLLRAIERATRQTIEAISAPSPDAVNQRRIDKFKQTIADTIASIDSDRQVGDAHAQLRAILSEFAAETGSDPLDIAAALAQMLKGDRPVLLTPDSTTRRPPRETREPRESRPATPTEPSTGPFERPAPRADARPGATPASASPAAAPREDAENRAPRPRPVDALHADRKRPELPSETFRIEVGSKHGVKPGNIVGAIANEAGLDSQFIGRVEIFETYSFVDLPSGMPKVIFKDLRKTWVCGQQLQITRLNNPAGADPTASDSKPRGSADKDFGKRPGGKPGGKRPPNRKQA</sequence>
<dbReference type="PANTHER" id="PTHR47963:SF8">
    <property type="entry name" value="ATP-DEPENDENT RNA HELICASE DEAD"/>
    <property type="match status" value="1"/>
</dbReference>
<keyword evidence="1 8" id="KW-0963">Cytoplasm</keyword>
<dbReference type="SMART" id="SM00490">
    <property type="entry name" value="HELICc"/>
    <property type="match status" value="1"/>
</dbReference>
<dbReference type="PROSITE" id="PS00039">
    <property type="entry name" value="DEAD_ATP_HELICASE"/>
    <property type="match status" value="1"/>
</dbReference>
<dbReference type="InterPro" id="IPR005580">
    <property type="entry name" value="DbpA/CsdA_RNA-bd_dom"/>
</dbReference>
<feature type="compositionally biased region" description="Low complexity" evidence="10">
    <location>
        <begin position="498"/>
        <end position="511"/>
    </location>
</feature>
<dbReference type="InterPro" id="IPR000629">
    <property type="entry name" value="RNA-helicase_DEAD-box_CS"/>
</dbReference>
<dbReference type="EMBL" id="JAVRIC010000005">
    <property type="protein sequence ID" value="MDT0496686.1"/>
    <property type="molecule type" value="Genomic_DNA"/>
</dbReference>
<keyword evidence="2 8" id="KW-0547">Nucleotide-binding</keyword>
<evidence type="ECO:0000256" key="8">
    <source>
        <dbReference type="HAMAP-Rule" id="MF_00964"/>
    </source>
</evidence>
<evidence type="ECO:0000256" key="10">
    <source>
        <dbReference type="SAM" id="MobiDB-lite"/>
    </source>
</evidence>
<dbReference type="Pfam" id="PF00270">
    <property type="entry name" value="DEAD"/>
    <property type="match status" value="1"/>
</dbReference>
<keyword evidence="5 8" id="KW-0067">ATP-binding</keyword>
<dbReference type="CDD" id="cd12499">
    <property type="entry name" value="RRM_EcCsdA_like"/>
    <property type="match status" value="1"/>
</dbReference>
<dbReference type="InterPro" id="IPR028618">
    <property type="entry name" value="DEAD_helicase_DeaD"/>
</dbReference>
<dbReference type="SUPFAM" id="SSF52540">
    <property type="entry name" value="P-loop containing nucleoside triphosphate hydrolases"/>
    <property type="match status" value="1"/>
</dbReference>
<organism evidence="14 15">
    <name type="scientific">Banduia mediterranea</name>
    <dbReference type="NCBI Taxonomy" id="3075609"/>
    <lineage>
        <taxon>Bacteria</taxon>
        <taxon>Pseudomonadati</taxon>
        <taxon>Pseudomonadota</taxon>
        <taxon>Gammaproteobacteria</taxon>
        <taxon>Nevskiales</taxon>
        <taxon>Algiphilaceae</taxon>
        <taxon>Banduia</taxon>
    </lineage>
</organism>
<dbReference type="CDD" id="cd18787">
    <property type="entry name" value="SF2_C_DEAD"/>
    <property type="match status" value="1"/>
</dbReference>
<dbReference type="InterPro" id="IPR001650">
    <property type="entry name" value="Helicase_C-like"/>
</dbReference>
<dbReference type="Pfam" id="PF00271">
    <property type="entry name" value="Helicase_C"/>
    <property type="match status" value="1"/>
</dbReference>
<dbReference type="GO" id="GO:0004386">
    <property type="term" value="F:helicase activity"/>
    <property type="evidence" value="ECO:0007669"/>
    <property type="project" value="UniProtKB-KW"/>
</dbReference>
<evidence type="ECO:0000256" key="1">
    <source>
        <dbReference type="ARBA" id="ARBA00022490"/>
    </source>
</evidence>
<feature type="domain" description="Helicase C-terminal" evidence="12">
    <location>
        <begin position="243"/>
        <end position="390"/>
    </location>
</feature>
<dbReference type="InterPro" id="IPR011545">
    <property type="entry name" value="DEAD/DEAH_box_helicase_dom"/>
</dbReference>
<reference evidence="14 15" key="1">
    <citation type="submission" date="2023-09" db="EMBL/GenBank/DDBJ databases">
        <authorList>
            <person name="Rey-Velasco X."/>
        </authorList>
    </citation>
    <scope>NUCLEOTIDE SEQUENCE [LARGE SCALE GENOMIC DNA]</scope>
    <source>
        <strain evidence="14 15">W345</strain>
    </source>
</reference>
<proteinExistence type="inferred from homology"/>
<dbReference type="CDD" id="cd00268">
    <property type="entry name" value="DEADc"/>
    <property type="match status" value="1"/>
</dbReference>
<dbReference type="PANTHER" id="PTHR47963">
    <property type="entry name" value="DEAD-BOX ATP-DEPENDENT RNA HELICASE 47, MITOCHONDRIAL"/>
    <property type="match status" value="1"/>
</dbReference>
<keyword evidence="6 8" id="KW-0694">RNA-binding</keyword>
<dbReference type="Pfam" id="PF25399">
    <property type="entry name" value="DeaD_dimer"/>
    <property type="match status" value="1"/>
</dbReference>
<accession>A0ABU2WFN5</accession>
<keyword evidence="3 8" id="KW-0378">Hydrolase</keyword>
<keyword evidence="4 8" id="KW-0347">Helicase</keyword>
<dbReference type="SMART" id="SM00487">
    <property type="entry name" value="DEXDc"/>
    <property type="match status" value="1"/>
</dbReference>
<keyword evidence="7 8" id="KW-0346">Stress response</keyword>
<dbReference type="PROSITE" id="PS51192">
    <property type="entry name" value="HELICASE_ATP_BIND_1"/>
    <property type="match status" value="1"/>
</dbReference>
<dbReference type="PROSITE" id="PS51194">
    <property type="entry name" value="HELICASE_CTER"/>
    <property type="match status" value="1"/>
</dbReference>
<dbReference type="InterPro" id="IPR050547">
    <property type="entry name" value="DEAD_box_RNA_helicases"/>
</dbReference>
<protein>
    <recommendedName>
        <fullName evidence="8">ATP-dependent RNA helicase DeaD</fullName>
        <ecNumber evidence="8">3.6.4.13</ecNumber>
    </recommendedName>
    <alternativeName>
        <fullName evidence="8">Cold-shock DEAD box protein A</fullName>
    </alternativeName>
</protein>
<comment type="similarity">
    <text evidence="8">Belongs to the DEAD box helicase family. DeaD/CsdA subfamily.</text>
</comment>
<dbReference type="InterPro" id="IPR044742">
    <property type="entry name" value="DEAD/DEAH_RhlB"/>
</dbReference>
<dbReference type="InterPro" id="IPR014001">
    <property type="entry name" value="Helicase_ATP-bd"/>
</dbReference>
<evidence type="ECO:0000256" key="6">
    <source>
        <dbReference type="ARBA" id="ARBA00022884"/>
    </source>
</evidence>
<dbReference type="InterPro" id="IPR034415">
    <property type="entry name" value="CsdA_RRM"/>
</dbReference>
<comment type="caution">
    <text evidence="14">The sequence shown here is derived from an EMBL/GenBank/DDBJ whole genome shotgun (WGS) entry which is preliminary data.</text>
</comment>
<feature type="domain" description="DEAD-box RNA helicase Q" evidence="13">
    <location>
        <begin position="17"/>
        <end position="45"/>
    </location>
</feature>
<feature type="compositionally biased region" description="Basic residues" evidence="10">
    <location>
        <begin position="646"/>
        <end position="656"/>
    </location>
</feature>
<comment type="subcellular location">
    <subcellularLocation>
        <location evidence="8">Cytoplasm</location>
    </subcellularLocation>
</comment>
<dbReference type="Gene3D" id="3.30.70.330">
    <property type="match status" value="1"/>
</dbReference>
<evidence type="ECO:0000256" key="3">
    <source>
        <dbReference type="ARBA" id="ARBA00022801"/>
    </source>
</evidence>
<dbReference type="EC" id="3.6.4.13" evidence="8"/>
<dbReference type="InterPro" id="IPR014014">
    <property type="entry name" value="RNA_helicase_DEAD_Q_motif"/>
</dbReference>
<evidence type="ECO:0000256" key="4">
    <source>
        <dbReference type="ARBA" id="ARBA00022806"/>
    </source>
</evidence>
<evidence type="ECO:0000256" key="7">
    <source>
        <dbReference type="ARBA" id="ARBA00023016"/>
    </source>
</evidence>
<dbReference type="Gene3D" id="3.40.50.300">
    <property type="entry name" value="P-loop containing nucleotide triphosphate hydrolases"/>
    <property type="match status" value="2"/>
</dbReference>
<feature type="compositionally biased region" description="Basic and acidic residues" evidence="10">
    <location>
        <begin position="627"/>
        <end position="639"/>
    </location>
</feature>
<evidence type="ECO:0000313" key="14">
    <source>
        <dbReference type="EMBL" id="MDT0496686.1"/>
    </source>
</evidence>
<comment type="function">
    <text evidence="8">DEAD-box RNA helicase involved in various cellular processes at low temperature, including ribosome biogenesis, mRNA degradation and translation initiation.</text>
</comment>
<keyword evidence="15" id="KW-1185">Reference proteome</keyword>
<evidence type="ECO:0000256" key="9">
    <source>
        <dbReference type="PROSITE-ProRule" id="PRU00552"/>
    </source>
</evidence>
<evidence type="ECO:0000256" key="5">
    <source>
        <dbReference type="ARBA" id="ARBA00022840"/>
    </source>
</evidence>
<dbReference type="InterPro" id="IPR057325">
    <property type="entry name" value="DeaD_dimer"/>
</dbReference>